<feature type="transmembrane region" description="Helical" evidence="6">
    <location>
        <begin position="54"/>
        <end position="78"/>
    </location>
</feature>
<dbReference type="AlphaFoldDB" id="G9MU05"/>
<keyword evidence="9" id="KW-1185">Reference proteome</keyword>
<proteinExistence type="inferred from homology"/>
<dbReference type="InterPro" id="IPR052337">
    <property type="entry name" value="SAT4-like"/>
</dbReference>
<evidence type="ECO:0000313" key="9">
    <source>
        <dbReference type="Proteomes" id="UP000007115"/>
    </source>
</evidence>
<comment type="subcellular location">
    <subcellularLocation>
        <location evidence="1">Membrane</location>
        <topology evidence="1">Multi-pass membrane protein</topology>
    </subcellularLocation>
</comment>
<comment type="similarity">
    <text evidence="5">Belongs to the SAT4 family.</text>
</comment>
<evidence type="ECO:0000313" key="8">
    <source>
        <dbReference type="EMBL" id="EHK22075.1"/>
    </source>
</evidence>
<evidence type="ECO:0000259" key="7">
    <source>
        <dbReference type="Pfam" id="PF20684"/>
    </source>
</evidence>
<dbReference type="PANTHER" id="PTHR33048:SF47">
    <property type="entry name" value="INTEGRAL MEMBRANE PROTEIN-RELATED"/>
    <property type="match status" value="1"/>
</dbReference>
<name>G9MU05_HYPVG</name>
<dbReference type="Proteomes" id="UP000007115">
    <property type="component" value="Unassembled WGS sequence"/>
</dbReference>
<gene>
    <name evidence="8" type="ORF">TRIVIDRAFT_201472</name>
</gene>
<feature type="transmembrane region" description="Helical" evidence="6">
    <location>
        <begin position="205"/>
        <end position="223"/>
    </location>
</feature>
<reference evidence="8 9" key="1">
    <citation type="journal article" date="2011" name="Genome Biol.">
        <title>Comparative genome sequence analysis underscores mycoparasitism as the ancestral life style of Trichoderma.</title>
        <authorList>
            <person name="Kubicek C.P."/>
            <person name="Herrera-Estrella A."/>
            <person name="Seidl-Seiboth V."/>
            <person name="Martinez D.A."/>
            <person name="Druzhinina I.S."/>
            <person name="Thon M."/>
            <person name="Zeilinger S."/>
            <person name="Casas-Flores S."/>
            <person name="Horwitz B.A."/>
            <person name="Mukherjee P.K."/>
            <person name="Mukherjee M."/>
            <person name="Kredics L."/>
            <person name="Alcaraz L.D."/>
            <person name="Aerts A."/>
            <person name="Antal Z."/>
            <person name="Atanasova L."/>
            <person name="Cervantes-Badillo M.G."/>
            <person name="Challacombe J."/>
            <person name="Chertkov O."/>
            <person name="McCluskey K."/>
            <person name="Coulpier F."/>
            <person name="Deshpande N."/>
            <person name="von Doehren H."/>
            <person name="Ebbole D.J."/>
            <person name="Esquivel-Naranjo E.U."/>
            <person name="Fekete E."/>
            <person name="Flipphi M."/>
            <person name="Glaser F."/>
            <person name="Gomez-Rodriguez E.Y."/>
            <person name="Gruber S."/>
            <person name="Han C."/>
            <person name="Henrissat B."/>
            <person name="Hermosa R."/>
            <person name="Hernandez-Onate M."/>
            <person name="Karaffa L."/>
            <person name="Kosti I."/>
            <person name="Le Crom S."/>
            <person name="Lindquist E."/>
            <person name="Lucas S."/>
            <person name="Luebeck M."/>
            <person name="Luebeck P.S."/>
            <person name="Margeot A."/>
            <person name="Metz B."/>
            <person name="Misra M."/>
            <person name="Nevalainen H."/>
            <person name="Omann M."/>
            <person name="Packer N."/>
            <person name="Perrone G."/>
            <person name="Uresti-Rivera E.E."/>
            <person name="Salamov A."/>
            <person name="Schmoll M."/>
            <person name="Seiboth B."/>
            <person name="Shapiro H."/>
            <person name="Sukno S."/>
            <person name="Tamayo-Ramos J.A."/>
            <person name="Tisch D."/>
            <person name="Wiest A."/>
            <person name="Wilkinson H.H."/>
            <person name="Zhang M."/>
            <person name="Coutinho P.M."/>
            <person name="Kenerley C.M."/>
            <person name="Monte E."/>
            <person name="Baker S.E."/>
            <person name="Grigoriev I.V."/>
        </authorList>
    </citation>
    <scope>NUCLEOTIDE SEQUENCE [LARGE SCALE GENOMIC DNA]</scope>
    <source>
        <strain evidence="9">Gv29-8 / FGSC 10586</strain>
    </source>
</reference>
<dbReference type="OrthoDB" id="10017208at2759"/>
<evidence type="ECO:0000256" key="2">
    <source>
        <dbReference type="ARBA" id="ARBA00022692"/>
    </source>
</evidence>
<dbReference type="EMBL" id="ABDF02000032">
    <property type="protein sequence ID" value="EHK22075.1"/>
    <property type="molecule type" value="Genomic_DNA"/>
</dbReference>
<organism evidence="8 9">
    <name type="scientific">Hypocrea virens (strain Gv29-8 / FGSC 10586)</name>
    <name type="common">Gliocladium virens</name>
    <name type="synonym">Trichoderma virens</name>
    <dbReference type="NCBI Taxonomy" id="413071"/>
    <lineage>
        <taxon>Eukaryota</taxon>
        <taxon>Fungi</taxon>
        <taxon>Dikarya</taxon>
        <taxon>Ascomycota</taxon>
        <taxon>Pezizomycotina</taxon>
        <taxon>Sordariomycetes</taxon>
        <taxon>Hypocreomycetidae</taxon>
        <taxon>Hypocreales</taxon>
        <taxon>Hypocreaceae</taxon>
        <taxon>Trichoderma</taxon>
    </lineage>
</organism>
<dbReference type="eggNOG" id="ENOG502SN6G">
    <property type="taxonomic scope" value="Eukaryota"/>
</dbReference>
<evidence type="ECO:0000256" key="4">
    <source>
        <dbReference type="ARBA" id="ARBA00023136"/>
    </source>
</evidence>
<keyword evidence="3 6" id="KW-1133">Transmembrane helix</keyword>
<evidence type="ECO:0000256" key="5">
    <source>
        <dbReference type="ARBA" id="ARBA00038359"/>
    </source>
</evidence>
<feature type="transmembrane region" description="Helical" evidence="6">
    <location>
        <begin position="12"/>
        <end position="33"/>
    </location>
</feature>
<dbReference type="GeneID" id="25790149"/>
<evidence type="ECO:0000256" key="6">
    <source>
        <dbReference type="SAM" id="Phobius"/>
    </source>
</evidence>
<dbReference type="HOGENOM" id="CLU_028200_25_1_1"/>
<comment type="caution">
    <text evidence="8">The sequence shown here is derived from an EMBL/GenBank/DDBJ whole genome shotgun (WGS) entry which is preliminary data.</text>
</comment>
<dbReference type="STRING" id="413071.G9MU05"/>
<dbReference type="RefSeq" id="XP_013956268.1">
    <property type="nucleotide sequence ID" value="XM_014100793.1"/>
</dbReference>
<accession>G9MU05</accession>
<keyword evidence="2 6" id="KW-0812">Transmembrane</keyword>
<dbReference type="OMA" id="WLGQKFW"/>
<evidence type="ECO:0000256" key="1">
    <source>
        <dbReference type="ARBA" id="ARBA00004141"/>
    </source>
</evidence>
<dbReference type="VEuPathDB" id="FungiDB:TRIVIDRAFT_201472"/>
<dbReference type="PANTHER" id="PTHR33048">
    <property type="entry name" value="PTH11-LIKE INTEGRAL MEMBRANE PROTEIN (AFU_ORTHOLOGUE AFUA_5G11245)"/>
    <property type="match status" value="1"/>
</dbReference>
<dbReference type="GO" id="GO:0016020">
    <property type="term" value="C:membrane"/>
    <property type="evidence" value="ECO:0007669"/>
    <property type="project" value="UniProtKB-SubCell"/>
</dbReference>
<dbReference type="Pfam" id="PF20684">
    <property type="entry name" value="Fung_rhodopsin"/>
    <property type="match status" value="1"/>
</dbReference>
<feature type="transmembrane region" description="Helical" evidence="6">
    <location>
        <begin position="131"/>
        <end position="157"/>
    </location>
</feature>
<protein>
    <recommendedName>
        <fullName evidence="7">Rhodopsin domain-containing protein</fullName>
    </recommendedName>
</protein>
<evidence type="ECO:0000256" key="3">
    <source>
        <dbReference type="ARBA" id="ARBA00022989"/>
    </source>
</evidence>
<dbReference type="InterPro" id="IPR049326">
    <property type="entry name" value="Rhodopsin_dom_fungi"/>
</dbReference>
<dbReference type="InParanoid" id="G9MU05"/>
<feature type="domain" description="Rhodopsin" evidence="7">
    <location>
        <begin position="33"/>
        <end position="230"/>
    </location>
</feature>
<feature type="transmembrane region" description="Helical" evidence="6">
    <location>
        <begin position="98"/>
        <end position="119"/>
    </location>
</feature>
<feature type="transmembrane region" description="Helical" evidence="6">
    <location>
        <begin position="169"/>
        <end position="193"/>
    </location>
</feature>
<keyword evidence="4 6" id="KW-0472">Membrane</keyword>
<sequence>MADSESRISASWKTISVVLPIVFAMMSTILYVLRVCASRITNGSCRVDDYLTGIGLLLSYAATGATLQTSFIDVGPAFGDSSEEESRLKYGNWLVQDFWPMSIGFIKLGVIFFLKHVFAIKTAVSRCLNSLGIFIILWMISASLISIFQCWPISYFYDEHQAGHCIPSQAFSAAIGALALLGDSALLIIPLHPIWTLKISLRQKLAATCLLSLGIFACSFRLFRVMRSEKASLDYINYLLIYQSQYQLSNSVQSQMWLLHAKSFHGRYIPHQEHQVRFQA</sequence>